<dbReference type="PANTHER" id="PTHR43245">
    <property type="entry name" value="BIFUNCTIONAL POLYMYXIN RESISTANCE PROTEIN ARNA"/>
    <property type="match status" value="1"/>
</dbReference>
<evidence type="ECO:0000259" key="1">
    <source>
        <dbReference type="Pfam" id="PF01370"/>
    </source>
</evidence>
<dbReference type="SUPFAM" id="SSF51735">
    <property type="entry name" value="NAD(P)-binding Rossmann-fold domains"/>
    <property type="match status" value="1"/>
</dbReference>
<sequence>MAVRRAGTYDGRRPRLGHRRPGLLGASLLDALTADPRWAPVTAEPLPWSTSDEGVMRRAARTEAERLLAAGRAAGRWAVMWCAGAAVTGSTRAQLDHELGQLEAVLDEIALAAAADPAPGGALFYSSSAGGVYAGAASPPFTEATEPRPLAPYGEAKLRAEGLVRAFGERAGVRTLIGRIANLYGPRQAVGKPQGLITQLARANLSPTPASIYVPLETVRDYLYADDCAGLVRDATARLLGLPADTHVVKILASGQPVTISALLGHFTALGKARPHVMLGLSPLAGYQAVDLRLASVVWPDLDERDTMPLPAGIHITAQALISGMQSGALTTR</sequence>
<accession>A0A251XD28</accession>
<evidence type="ECO:0000313" key="2">
    <source>
        <dbReference type="EMBL" id="OUD99980.1"/>
    </source>
</evidence>
<dbReference type="InterPro" id="IPR050177">
    <property type="entry name" value="Lipid_A_modif_metabolic_enz"/>
</dbReference>
<dbReference type="EMBL" id="MDHH01000009">
    <property type="protein sequence ID" value="OUD99980.1"/>
    <property type="molecule type" value="Genomic_DNA"/>
</dbReference>
<proteinExistence type="predicted"/>
<evidence type="ECO:0000313" key="3">
    <source>
        <dbReference type="Proteomes" id="UP000195062"/>
    </source>
</evidence>
<dbReference type="Gene3D" id="3.40.50.720">
    <property type="entry name" value="NAD(P)-binding Rossmann-like Domain"/>
    <property type="match status" value="1"/>
</dbReference>
<dbReference type="Gene3D" id="3.90.25.10">
    <property type="entry name" value="UDP-galactose 4-epimerase, domain 1"/>
    <property type="match status" value="1"/>
</dbReference>
<dbReference type="InterPro" id="IPR036291">
    <property type="entry name" value="NAD(P)-bd_dom_sf"/>
</dbReference>
<dbReference type="Pfam" id="PF01370">
    <property type="entry name" value="Epimerase"/>
    <property type="match status" value="1"/>
</dbReference>
<reference evidence="2 3" key="1">
    <citation type="submission" date="2016-08" db="EMBL/GenBank/DDBJ databases">
        <title>Genome sequence of Clavibacter michiganensis subsp. michiganensis strain CASJ007.</title>
        <authorList>
            <person name="Thapa S.P."/>
            <person name="Coaker G."/>
        </authorList>
    </citation>
    <scope>NUCLEOTIDE SEQUENCE [LARGE SCALE GENOMIC DNA]</scope>
    <source>
        <strain evidence="2">CASJ007</strain>
    </source>
</reference>
<comment type="caution">
    <text evidence="2">The sequence shown here is derived from an EMBL/GenBank/DDBJ whole genome shotgun (WGS) entry which is preliminary data.</text>
</comment>
<dbReference type="CDD" id="cd08946">
    <property type="entry name" value="SDR_e"/>
    <property type="match status" value="1"/>
</dbReference>
<dbReference type="Proteomes" id="UP000195062">
    <property type="component" value="Unassembled WGS sequence"/>
</dbReference>
<name>A0A251XD28_CLAMM</name>
<dbReference type="AlphaFoldDB" id="A0A251XD28"/>
<feature type="domain" description="NAD-dependent epimerase/dehydratase" evidence="1">
    <location>
        <begin position="55"/>
        <end position="230"/>
    </location>
</feature>
<dbReference type="InterPro" id="IPR001509">
    <property type="entry name" value="Epimerase_deHydtase"/>
</dbReference>
<keyword evidence="3" id="KW-1185">Reference proteome</keyword>
<gene>
    <name evidence="2" type="primary">fcf1</name>
    <name evidence="2" type="ORF">CMMCAS07_19575</name>
</gene>
<dbReference type="PANTHER" id="PTHR43245:SF13">
    <property type="entry name" value="UDP-D-APIOSE_UDP-D-XYLOSE SYNTHASE 2"/>
    <property type="match status" value="1"/>
</dbReference>
<organism evidence="2 3">
    <name type="scientific">Clavibacter michiganensis subsp. michiganensis</name>
    <dbReference type="NCBI Taxonomy" id="33013"/>
    <lineage>
        <taxon>Bacteria</taxon>
        <taxon>Bacillati</taxon>
        <taxon>Actinomycetota</taxon>
        <taxon>Actinomycetes</taxon>
        <taxon>Micrococcales</taxon>
        <taxon>Microbacteriaceae</taxon>
        <taxon>Clavibacter</taxon>
    </lineage>
</organism>
<protein>
    <submittedName>
        <fullName evidence="2">dTDP-4-dehydro-6-deoxyglucose reductase</fullName>
    </submittedName>
</protein>